<dbReference type="EMBL" id="JXJX01000007">
    <property type="protein sequence ID" value="PCS06757.1"/>
    <property type="molecule type" value="Genomic_DNA"/>
</dbReference>
<comment type="catalytic activity">
    <reaction evidence="5">
        <text>N,N-dimethyl-1,4-phenylenediamine + anthranilate + 2 NAD(+) = 2-(4-dimethylaminophenyl)diazenylbenzoate + 2 NADH + 2 H(+)</text>
        <dbReference type="Rhea" id="RHEA:55872"/>
        <dbReference type="ChEBI" id="CHEBI:15378"/>
        <dbReference type="ChEBI" id="CHEBI:15783"/>
        <dbReference type="ChEBI" id="CHEBI:16567"/>
        <dbReference type="ChEBI" id="CHEBI:57540"/>
        <dbReference type="ChEBI" id="CHEBI:57945"/>
        <dbReference type="ChEBI" id="CHEBI:71579"/>
        <dbReference type="EC" id="1.7.1.17"/>
    </reaction>
    <physiologicalReaction direction="right-to-left" evidence="5">
        <dbReference type="Rhea" id="RHEA:55874"/>
    </physiologicalReaction>
</comment>
<dbReference type="GO" id="GO:0009055">
    <property type="term" value="F:electron transfer activity"/>
    <property type="evidence" value="ECO:0007669"/>
    <property type="project" value="UniProtKB-UniRule"/>
</dbReference>
<comment type="catalytic activity">
    <reaction evidence="6">
        <text>2 a quinone + NADH + H(+) = 2 a 1,4-benzosemiquinone + NAD(+)</text>
        <dbReference type="Rhea" id="RHEA:65952"/>
        <dbReference type="ChEBI" id="CHEBI:15378"/>
        <dbReference type="ChEBI" id="CHEBI:57540"/>
        <dbReference type="ChEBI" id="CHEBI:57945"/>
        <dbReference type="ChEBI" id="CHEBI:132124"/>
        <dbReference type="ChEBI" id="CHEBI:134225"/>
    </reaction>
</comment>
<dbReference type="EC" id="1.6.5.-" evidence="6"/>
<dbReference type="OrthoDB" id="9805013at2"/>
<dbReference type="Gene3D" id="3.40.50.360">
    <property type="match status" value="1"/>
</dbReference>
<dbReference type="RefSeq" id="WP_068162457.1">
    <property type="nucleotide sequence ID" value="NZ_JXJX01000007.1"/>
</dbReference>
<evidence type="ECO:0000259" key="7">
    <source>
        <dbReference type="Pfam" id="PF02525"/>
    </source>
</evidence>
<feature type="domain" description="Flavodoxin-like fold" evidence="7">
    <location>
        <begin position="3"/>
        <end position="204"/>
    </location>
</feature>
<evidence type="ECO:0000313" key="8">
    <source>
        <dbReference type="EMBL" id="PCS06757.1"/>
    </source>
</evidence>
<keyword evidence="1 6" id="KW-0285">Flavoprotein</keyword>
<feature type="binding site" evidence="6">
    <location>
        <begin position="146"/>
        <end position="149"/>
    </location>
    <ligand>
        <name>FMN</name>
        <dbReference type="ChEBI" id="CHEBI:58210"/>
    </ligand>
</feature>
<dbReference type="Proteomes" id="UP000242246">
    <property type="component" value="Unassembled WGS sequence"/>
</dbReference>
<evidence type="ECO:0000256" key="6">
    <source>
        <dbReference type="HAMAP-Rule" id="MF_01216"/>
    </source>
</evidence>
<dbReference type="GO" id="GO:0016655">
    <property type="term" value="F:oxidoreductase activity, acting on NAD(P)H, quinone or similar compound as acceptor"/>
    <property type="evidence" value="ECO:0007669"/>
    <property type="project" value="InterPro"/>
</dbReference>
<dbReference type="PANTHER" id="PTHR43741:SF4">
    <property type="entry name" value="FMN-DEPENDENT NADH:QUINONE OXIDOREDUCTASE"/>
    <property type="match status" value="1"/>
</dbReference>
<dbReference type="InterPro" id="IPR003680">
    <property type="entry name" value="Flavodoxin_fold"/>
</dbReference>
<dbReference type="EC" id="1.7.1.17" evidence="6"/>
<name>A0A2A5RZS5_9LACT</name>
<keyword evidence="3 6" id="KW-0560">Oxidoreductase</keyword>
<evidence type="ECO:0000256" key="2">
    <source>
        <dbReference type="ARBA" id="ARBA00022643"/>
    </source>
</evidence>
<dbReference type="InterPro" id="IPR050104">
    <property type="entry name" value="FMN-dep_NADH:Q_OxRdtase_AzoR1"/>
</dbReference>
<comment type="caution">
    <text evidence="6">Lacks conserved residue(s) required for the propagation of feature annotation.</text>
</comment>
<evidence type="ECO:0000256" key="5">
    <source>
        <dbReference type="ARBA" id="ARBA00048542"/>
    </source>
</evidence>
<dbReference type="STRING" id="1348632.GCA_001591745_00997"/>
<comment type="function">
    <text evidence="6">Quinone reductase that provides resistance to thiol-specific stress caused by electrophilic quinones.</text>
</comment>
<comment type="cofactor">
    <cofactor evidence="6">
        <name>FMN</name>
        <dbReference type="ChEBI" id="CHEBI:58210"/>
    </cofactor>
    <text evidence="6">Binds 1 FMN per subunit.</text>
</comment>
<dbReference type="InterPro" id="IPR029039">
    <property type="entry name" value="Flavoprotein-like_sf"/>
</dbReference>
<evidence type="ECO:0000313" key="9">
    <source>
        <dbReference type="Proteomes" id="UP000242246"/>
    </source>
</evidence>
<reference evidence="8 9" key="1">
    <citation type="submission" date="2014-12" db="EMBL/GenBank/DDBJ databases">
        <title>Draft genome sequences of 10 type strains of Lactococcus.</title>
        <authorList>
            <person name="Sun Z."/>
            <person name="Zhong Z."/>
            <person name="Liu W."/>
            <person name="Zhang W."/>
            <person name="Zhang H."/>
        </authorList>
    </citation>
    <scope>NUCLEOTIDE SEQUENCE [LARGE SCALE GENOMIC DNA]</scope>
    <source>
        <strain evidence="8 9">DSM 20686</strain>
    </source>
</reference>
<evidence type="ECO:0000256" key="4">
    <source>
        <dbReference type="ARBA" id="ARBA00023027"/>
    </source>
</evidence>
<comment type="caution">
    <text evidence="8">The sequence shown here is derived from an EMBL/GenBank/DDBJ whole genome shotgun (WGS) entry which is preliminary data.</text>
</comment>
<sequence>MSNTLIINAHPNPTDKASYANQMQTLFEAKFKTRFPNESVDVLNLSDHIIPRLEADGLLGIWHKQEANVPLNDDEMTIIKQSDALLTQFMSHHRIVIVSPLHNFNITSRLKDYIDNILIANKTFRYTETGSEGLMTDDYKVLYLQSSGGIYTENDRYTPLEFSHYFLKEMFVNIMSFDNYYIVRAQGTDIPPVDSQKIMRQVEDDLSTIFDDFYAN</sequence>
<keyword evidence="9" id="KW-1185">Reference proteome</keyword>
<evidence type="ECO:0000256" key="3">
    <source>
        <dbReference type="ARBA" id="ARBA00023002"/>
    </source>
</evidence>
<dbReference type="PANTHER" id="PTHR43741">
    <property type="entry name" value="FMN-DEPENDENT NADH-AZOREDUCTASE 1"/>
    <property type="match status" value="1"/>
</dbReference>
<comment type="function">
    <text evidence="6">Also exhibits azoreductase activity. Catalyzes the reductive cleavage of the azo bond in aromatic azo compounds to the corresponding amines.</text>
</comment>
<comment type="similarity">
    <text evidence="6">Belongs to the azoreductase type 1 family.</text>
</comment>
<protein>
    <recommendedName>
        <fullName evidence="6">FMN dependent NADH:quinone oxidoreductase</fullName>
        <ecNumber evidence="6">1.6.5.-</ecNumber>
    </recommendedName>
    <alternativeName>
        <fullName evidence="6">Azo-dye reductase</fullName>
    </alternativeName>
    <alternativeName>
        <fullName evidence="6">FMN-dependent NADH-azo compound oxidoreductase</fullName>
    </alternativeName>
    <alternativeName>
        <fullName evidence="6">FMN-dependent NADH-azoreductase</fullName>
        <ecNumber evidence="6">1.7.1.17</ecNumber>
    </alternativeName>
</protein>
<dbReference type="GO" id="GO:0010181">
    <property type="term" value="F:FMN binding"/>
    <property type="evidence" value="ECO:0007669"/>
    <property type="project" value="UniProtKB-UniRule"/>
</dbReference>
<dbReference type="SUPFAM" id="SSF52218">
    <property type="entry name" value="Flavoproteins"/>
    <property type="match status" value="1"/>
</dbReference>
<organism evidence="8 9">
    <name type="scientific">Pseudolactococcus plantarum</name>
    <dbReference type="NCBI Taxonomy" id="1365"/>
    <lineage>
        <taxon>Bacteria</taxon>
        <taxon>Bacillati</taxon>
        <taxon>Bacillota</taxon>
        <taxon>Bacilli</taxon>
        <taxon>Lactobacillales</taxon>
        <taxon>Streptococcaceae</taxon>
        <taxon>Pseudolactococcus</taxon>
    </lineage>
</organism>
<keyword evidence="2 6" id="KW-0288">FMN</keyword>
<accession>A0A2A5RZS5</accession>
<keyword evidence="4 6" id="KW-0520">NAD</keyword>
<evidence type="ECO:0000256" key="1">
    <source>
        <dbReference type="ARBA" id="ARBA00022630"/>
    </source>
</evidence>
<dbReference type="InterPro" id="IPR023048">
    <property type="entry name" value="NADH:quinone_OxRdtase_FMN_depd"/>
</dbReference>
<dbReference type="Pfam" id="PF02525">
    <property type="entry name" value="Flavodoxin_2"/>
    <property type="match status" value="1"/>
</dbReference>
<proteinExistence type="inferred from homology"/>
<dbReference type="AlphaFoldDB" id="A0A2A5RZS5"/>
<comment type="subunit">
    <text evidence="6">Homodimer.</text>
</comment>
<dbReference type="HAMAP" id="MF_01216">
    <property type="entry name" value="Azoreductase_type1"/>
    <property type="match status" value="1"/>
</dbReference>
<dbReference type="GO" id="GO:0016652">
    <property type="term" value="F:oxidoreductase activity, acting on NAD(P)H as acceptor"/>
    <property type="evidence" value="ECO:0007669"/>
    <property type="project" value="UniProtKB-UniRule"/>
</dbReference>
<gene>
    <name evidence="6" type="primary">azoR</name>
    <name evidence="8" type="ORF">RU87_GL001610</name>
</gene>